<dbReference type="AlphaFoldDB" id="A0A9P6VYL3"/>
<dbReference type="OrthoDB" id="3362246at2759"/>
<reference evidence="2 3" key="1">
    <citation type="submission" date="2020-11" db="EMBL/GenBank/DDBJ databases">
        <title>Kefir isolates.</title>
        <authorList>
            <person name="Marcisauskas S."/>
            <person name="Kim Y."/>
            <person name="Blasche S."/>
        </authorList>
    </citation>
    <scope>NUCLEOTIDE SEQUENCE [LARGE SCALE GENOMIC DNA]</scope>
    <source>
        <strain evidence="2 3">KR</strain>
    </source>
</reference>
<evidence type="ECO:0000313" key="2">
    <source>
        <dbReference type="EMBL" id="KAG0659587.1"/>
    </source>
</evidence>
<evidence type="ECO:0000256" key="1">
    <source>
        <dbReference type="SAM" id="SignalP"/>
    </source>
</evidence>
<protein>
    <submittedName>
        <fullName evidence="2">Uncharacterized protein</fullName>
    </submittedName>
</protein>
<dbReference type="PANTHER" id="PTHR37487:SF2">
    <property type="entry name" value="EXPRESSED PROTEIN"/>
    <property type="match status" value="1"/>
</dbReference>
<sequence>MKFSITAAVLALATAVSAQTINTPTALYTCEPYQIVWSGGAPPYYLRVLEGGTTSNVIETLVSAQDVTSYTWNVNVAAGTSVTLGLTDSTGTSAYAAQVTVQEGSSTSCVGQAASGSASAAPTGSSSLASSAGGAATSASSAASSASSGASSAASSASGAASSAGSRASSAAQSATSAAASSTPSSGATKNVVSGLAGVAAVAALLV</sequence>
<evidence type="ECO:0000313" key="3">
    <source>
        <dbReference type="Proteomes" id="UP000777482"/>
    </source>
</evidence>
<proteinExistence type="predicted"/>
<accession>A0A9P6VYL3</accession>
<feature type="signal peptide" evidence="1">
    <location>
        <begin position="1"/>
        <end position="18"/>
    </location>
</feature>
<feature type="chain" id="PRO_5040264243" evidence="1">
    <location>
        <begin position="19"/>
        <end position="207"/>
    </location>
</feature>
<keyword evidence="3" id="KW-1185">Reference proteome</keyword>
<keyword evidence="1" id="KW-0732">Signal</keyword>
<dbReference type="EMBL" id="PUHQ01000052">
    <property type="protein sequence ID" value="KAG0659587.1"/>
    <property type="molecule type" value="Genomic_DNA"/>
</dbReference>
<organism evidence="2 3">
    <name type="scientific">Rhodotorula mucilaginosa</name>
    <name type="common">Yeast</name>
    <name type="synonym">Rhodotorula rubra</name>
    <dbReference type="NCBI Taxonomy" id="5537"/>
    <lineage>
        <taxon>Eukaryota</taxon>
        <taxon>Fungi</taxon>
        <taxon>Dikarya</taxon>
        <taxon>Basidiomycota</taxon>
        <taxon>Pucciniomycotina</taxon>
        <taxon>Microbotryomycetes</taxon>
        <taxon>Sporidiobolales</taxon>
        <taxon>Sporidiobolaceae</taxon>
        <taxon>Rhodotorula</taxon>
    </lineage>
</organism>
<dbReference type="PANTHER" id="PTHR37487">
    <property type="entry name" value="CHROMOSOME 1, WHOLE GENOME SHOTGUN SEQUENCE"/>
    <property type="match status" value="1"/>
</dbReference>
<gene>
    <name evidence="2" type="ORF">C6P46_005078</name>
</gene>
<comment type="caution">
    <text evidence="2">The sequence shown here is derived from an EMBL/GenBank/DDBJ whole genome shotgun (WGS) entry which is preliminary data.</text>
</comment>
<name>A0A9P6VYL3_RHOMI</name>
<dbReference type="Proteomes" id="UP000777482">
    <property type="component" value="Unassembled WGS sequence"/>
</dbReference>